<accession>A0AA38KPQ1</accession>
<feature type="domain" description="Choline/carnitine acyltransferase" evidence="7">
    <location>
        <begin position="40"/>
        <end position="690"/>
    </location>
</feature>
<comment type="similarity">
    <text evidence="1 5">Belongs to the carnitine/choline acetyltransferase family.</text>
</comment>
<evidence type="ECO:0000256" key="2">
    <source>
        <dbReference type="ARBA" id="ARBA00022679"/>
    </source>
</evidence>
<evidence type="ECO:0000256" key="3">
    <source>
        <dbReference type="ARBA" id="ARBA00023315"/>
    </source>
</evidence>
<evidence type="ECO:0000259" key="7">
    <source>
        <dbReference type="Pfam" id="PF00755"/>
    </source>
</evidence>
<evidence type="ECO:0000313" key="9">
    <source>
        <dbReference type="Proteomes" id="UP001163798"/>
    </source>
</evidence>
<keyword evidence="9" id="KW-1185">Reference proteome</keyword>
<protein>
    <submittedName>
        <fullName evidence="8">Acyltransferase ChoActase/COT/CPT</fullName>
    </submittedName>
</protein>
<dbReference type="GO" id="GO:0016746">
    <property type="term" value="F:acyltransferase activity"/>
    <property type="evidence" value="ECO:0007669"/>
    <property type="project" value="UniProtKB-KW"/>
</dbReference>
<dbReference type="PANTHER" id="PTHR22589:SF107">
    <property type="entry name" value="CHOLINE_CARNITINE ACYLTRANSFERASE DOMAIN-CONTAINING PROTEIN"/>
    <property type="match status" value="1"/>
</dbReference>
<feature type="compositionally biased region" description="Pro residues" evidence="6">
    <location>
        <begin position="334"/>
        <end position="349"/>
    </location>
</feature>
<evidence type="ECO:0000256" key="6">
    <source>
        <dbReference type="SAM" id="MobiDB-lite"/>
    </source>
</evidence>
<evidence type="ECO:0000256" key="1">
    <source>
        <dbReference type="ARBA" id="ARBA00005232"/>
    </source>
</evidence>
<sequence>MLKTLLNPTPFSSRLRRLDRIHPQIRMNHNHNTAAVLPRLPVPDLQKTITKYLDSLRPFLLEDAARGGDSYENAFALRTKWAEEFVNGIGRVCQERLHELDRNSPDNWLDDNFWLKSYLQSRVPLLINSNWWLVFNDDPLHPSETHRTSGFTEWQIQRAAWLVHRTLELKDKVEMQELHPVTTRTGVWIQESVSRMFNLARIPKLACDVLSQISPPSDPLSRNVVVIVNDWFYTLSVYDIARHEYEHEHDHEYESTTFKLIDTEVLQSRLNAIVNDATTRTGCAPQIGVLSADDRDSWALNLQHLLSISPQNIKTHEAIVKSLMCLCLDNETHTPPPPPPSSPSSPSSPPSSSSPLPQPSTISQNTLDAHLHAIRSVPSNVSNRFFDKPFSIIVDPSGRAGATGEHSPCDALVPSIVAEYAVVQCVEEVNGSSSSSLSLSSSSSSSSTNAIEIEIEEGWSRLDWVVDEDVLEATRAARERAETNIKNSDDSLLWFEEYGSDWIKSVGFSSDAYIQMAMQIAWYRTTGNFTATYETALTRMFNKGRTETIRTLSVESRAFVLAMTENVGVDSDEAKYHLLRRAIRKHTSLTRDAATGRGIDRHLLGLRSMLRPGEQSELLIDDVLFGKSQEWRLSTSGLSAGHHFRGTGFGAGYENGYGINYLAAPSMVKFGIETKFSGGGTSAEEFKSAIYCALMEMREIILHVPNTRNGLTHVTHEEVTISRL</sequence>
<dbReference type="Pfam" id="PF00755">
    <property type="entry name" value="Carn_acyltransf"/>
    <property type="match status" value="1"/>
</dbReference>
<dbReference type="SUPFAM" id="SSF52777">
    <property type="entry name" value="CoA-dependent acyltransferases"/>
    <property type="match status" value="2"/>
</dbReference>
<evidence type="ECO:0000256" key="4">
    <source>
        <dbReference type="PIRSR" id="PIRSR600542-1"/>
    </source>
</evidence>
<organism evidence="8 9">
    <name type="scientific">Lentinula aff. detonsa</name>
    <dbReference type="NCBI Taxonomy" id="2804958"/>
    <lineage>
        <taxon>Eukaryota</taxon>
        <taxon>Fungi</taxon>
        <taxon>Dikarya</taxon>
        <taxon>Basidiomycota</taxon>
        <taxon>Agaricomycotina</taxon>
        <taxon>Agaricomycetes</taxon>
        <taxon>Agaricomycetidae</taxon>
        <taxon>Agaricales</taxon>
        <taxon>Marasmiineae</taxon>
        <taxon>Omphalotaceae</taxon>
        <taxon>Lentinula</taxon>
    </lineage>
</organism>
<dbReference type="Proteomes" id="UP001163798">
    <property type="component" value="Unassembled WGS sequence"/>
</dbReference>
<dbReference type="Gene3D" id="3.30.559.70">
    <property type="entry name" value="Choline/Carnitine o-acyltransferase, domain 2"/>
    <property type="match status" value="1"/>
</dbReference>
<dbReference type="InterPro" id="IPR000542">
    <property type="entry name" value="Carn_acyl_trans"/>
</dbReference>
<dbReference type="EMBL" id="MU793498">
    <property type="protein sequence ID" value="KAJ3782121.1"/>
    <property type="molecule type" value="Genomic_DNA"/>
</dbReference>
<comment type="caution">
    <text evidence="8">The sequence shown here is derived from an EMBL/GenBank/DDBJ whole genome shotgun (WGS) entry which is preliminary data.</text>
</comment>
<keyword evidence="3 5" id="KW-0012">Acyltransferase</keyword>
<dbReference type="InterPro" id="IPR039551">
    <property type="entry name" value="Cho/carn_acyl_trans"/>
</dbReference>
<feature type="region of interest" description="Disordered" evidence="6">
    <location>
        <begin position="331"/>
        <end position="363"/>
    </location>
</feature>
<reference evidence="8" key="1">
    <citation type="submission" date="2022-08" db="EMBL/GenBank/DDBJ databases">
        <authorList>
            <consortium name="DOE Joint Genome Institute"/>
            <person name="Min B."/>
            <person name="Riley R."/>
            <person name="Sierra-Patev S."/>
            <person name="Naranjo-Ortiz M."/>
            <person name="Looney B."/>
            <person name="Konkel Z."/>
            <person name="Slot J.C."/>
            <person name="Sakamoto Y."/>
            <person name="Steenwyk J.L."/>
            <person name="Rokas A."/>
            <person name="Carro J."/>
            <person name="Camarero S."/>
            <person name="Ferreira P."/>
            <person name="Molpeceres G."/>
            <person name="Ruiz-Duenas F.J."/>
            <person name="Serrano A."/>
            <person name="Henrissat B."/>
            <person name="Drula E."/>
            <person name="Hughes K.W."/>
            <person name="Mata J.L."/>
            <person name="Ishikawa N.K."/>
            <person name="Vargas-Isla R."/>
            <person name="Ushijima S."/>
            <person name="Smith C.A."/>
            <person name="Ahrendt S."/>
            <person name="Andreopoulos W."/>
            <person name="He G."/>
            <person name="Labutti K."/>
            <person name="Lipzen A."/>
            <person name="Ng V."/>
            <person name="Sandor L."/>
            <person name="Barry K."/>
            <person name="Martinez A.T."/>
            <person name="Xiao Y."/>
            <person name="Gibbons J.G."/>
            <person name="Terashima K."/>
            <person name="Hibbett D.S."/>
            <person name="Grigoriev I.V."/>
        </authorList>
    </citation>
    <scope>NUCLEOTIDE SEQUENCE</scope>
    <source>
        <strain evidence="8">TFB10291</strain>
    </source>
</reference>
<dbReference type="Gene3D" id="3.30.559.10">
    <property type="entry name" value="Chloramphenicol acetyltransferase-like domain"/>
    <property type="match status" value="1"/>
</dbReference>
<proteinExistence type="inferred from homology"/>
<name>A0AA38KPQ1_9AGAR</name>
<dbReference type="PROSITE" id="PS00440">
    <property type="entry name" value="ACYLTRANSF_C_2"/>
    <property type="match status" value="1"/>
</dbReference>
<evidence type="ECO:0000313" key="8">
    <source>
        <dbReference type="EMBL" id="KAJ3782121.1"/>
    </source>
</evidence>
<feature type="active site" description="Proton acceptor" evidence="4">
    <location>
        <position position="406"/>
    </location>
</feature>
<dbReference type="PANTHER" id="PTHR22589">
    <property type="entry name" value="CARNITINE O-ACYLTRANSFERASE"/>
    <property type="match status" value="1"/>
</dbReference>
<dbReference type="InterPro" id="IPR023213">
    <property type="entry name" value="CAT-like_dom_sf"/>
</dbReference>
<evidence type="ECO:0000256" key="5">
    <source>
        <dbReference type="RuleBase" id="RU003801"/>
    </source>
</evidence>
<dbReference type="InterPro" id="IPR042231">
    <property type="entry name" value="Cho/carn_acyl_trans_2"/>
</dbReference>
<gene>
    <name evidence="8" type="ORF">GGU10DRAFT_364593</name>
</gene>
<dbReference type="AlphaFoldDB" id="A0AA38KPQ1"/>
<keyword evidence="2 5" id="KW-0808">Transferase</keyword>